<dbReference type="EMBL" id="BBMR01000005">
    <property type="protein sequence ID" value="GAL20031.1"/>
    <property type="molecule type" value="Genomic_DNA"/>
</dbReference>
<dbReference type="STRING" id="990268.JCM19235_4231"/>
<comment type="caution">
    <text evidence="1">The sequence shown here is derived from an EMBL/GenBank/DDBJ whole genome shotgun (WGS) entry which is preliminary data.</text>
</comment>
<sequence length="39" mass="4732">MRDVLSGETTQRPYYDRRFNRTLANNIKRSNLARHKLCH</sequence>
<organism evidence="1 2">
    <name type="scientific">Vibrio maritimus</name>
    <dbReference type="NCBI Taxonomy" id="990268"/>
    <lineage>
        <taxon>Bacteria</taxon>
        <taxon>Pseudomonadati</taxon>
        <taxon>Pseudomonadota</taxon>
        <taxon>Gammaproteobacteria</taxon>
        <taxon>Vibrionales</taxon>
        <taxon>Vibrionaceae</taxon>
        <taxon>Vibrio</taxon>
    </lineage>
</organism>
<evidence type="ECO:0000313" key="2">
    <source>
        <dbReference type="Proteomes" id="UP000029228"/>
    </source>
</evidence>
<reference evidence="1 2" key="1">
    <citation type="submission" date="2014-09" db="EMBL/GenBank/DDBJ databases">
        <title>Vibrio maritimus JCM 19235. (C45) whole genome shotgun sequence.</title>
        <authorList>
            <person name="Sawabe T."/>
            <person name="Meirelles P."/>
            <person name="Nakanishi M."/>
            <person name="Sayaka M."/>
            <person name="Hattori M."/>
            <person name="Ohkuma M."/>
        </authorList>
    </citation>
    <scope>NUCLEOTIDE SEQUENCE [LARGE SCALE GENOMIC DNA]</scope>
    <source>
        <strain evidence="2">JCM19235</strain>
    </source>
</reference>
<gene>
    <name evidence="1" type="ORF">JCM19235_4231</name>
</gene>
<protein>
    <submittedName>
        <fullName evidence="1">Uncharacterized protein</fullName>
    </submittedName>
</protein>
<name>A0A090RXP7_9VIBR</name>
<keyword evidence="2" id="KW-1185">Reference proteome</keyword>
<evidence type="ECO:0000313" key="1">
    <source>
        <dbReference type="EMBL" id="GAL20031.1"/>
    </source>
</evidence>
<reference evidence="1 2" key="2">
    <citation type="submission" date="2014-09" db="EMBL/GenBank/DDBJ databases">
        <authorList>
            <consortium name="NBRP consortium"/>
            <person name="Sawabe T."/>
            <person name="Meirelles P."/>
            <person name="Nakanishi M."/>
            <person name="Sayaka M."/>
            <person name="Hattori M."/>
            <person name="Ohkuma M."/>
        </authorList>
    </citation>
    <scope>NUCLEOTIDE SEQUENCE [LARGE SCALE GENOMIC DNA]</scope>
    <source>
        <strain evidence="2">JCM19235</strain>
    </source>
</reference>
<accession>A0A090RXP7</accession>
<proteinExistence type="predicted"/>
<dbReference type="AlphaFoldDB" id="A0A090RXP7"/>
<dbReference type="Proteomes" id="UP000029228">
    <property type="component" value="Unassembled WGS sequence"/>
</dbReference>